<evidence type="ECO:0000256" key="1">
    <source>
        <dbReference type="SAM" id="Coils"/>
    </source>
</evidence>
<gene>
    <name evidence="2" type="ORF">OL599_01840</name>
</gene>
<sequence>MASHLQLLLRLRHIALDDARQGLASRLQDAALAAAAERAAALSLWREREAASSMQATDTAVEAFAAWLPTGLKALDAAREASERAEAACAQARAKLAAARGAAEAIASMLDAEAAKARLEASRREQAILDEAALSKRPCPPL</sequence>
<keyword evidence="3" id="KW-1185">Reference proteome</keyword>
<name>A0AA41YIV8_9PROT</name>
<protein>
    <recommendedName>
        <fullName evidence="4">Flagellar FliJ protein</fullName>
    </recommendedName>
</protein>
<reference evidence="2" key="2">
    <citation type="submission" date="2022-10" db="EMBL/GenBank/DDBJ databases">
        <authorList>
            <person name="Trinh H.N."/>
        </authorList>
    </citation>
    <scope>NUCLEOTIDE SEQUENCE</scope>
    <source>
        <strain evidence="2">RN2-1</strain>
    </source>
</reference>
<evidence type="ECO:0000313" key="3">
    <source>
        <dbReference type="Proteomes" id="UP001165679"/>
    </source>
</evidence>
<proteinExistence type="predicted"/>
<dbReference type="AlphaFoldDB" id="A0AA41YIV8"/>
<dbReference type="Gene3D" id="1.10.287.1700">
    <property type="match status" value="1"/>
</dbReference>
<keyword evidence="1" id="KW-0175">Coiled coil</keyword>
<dbReference type="Proteomes" id="UP001165679">
    <property type="component" value="Unassembled WGS sequence"/>
</dbReference>
<feature type="coiled-coil region" evidence="1">
    <location>
        <begin position="75"/>
        <end position="102"/>
    </location>
</feature>
<reference evidence="2" key="1">
    <citation type="submission" date="2022-09" db="EMBL/GenBank/DDBJ databases">
        <title>Rhodovastum sp. nov. RN2-1 isolated from soil in Seongnam, South Korea.</title>
        <authorList>
            <person name="Le N.T."/>
        </authorList>
    </citation>
    <scope>NUCLEOTIDE SEQUENCE</scope>
    <source>
        <strain evidence="2">RN2-1</strain>
    </source>
</reference>
<accession>A0AA41YIV8</accession>
<evidence type="ECO:0000313" key="2">
    <source>
        <dbReference type="EMBL" id="MCW3473310.1"/>
    </source>
</evidence>
<evidence type="ECO:0008006" key="4">
    <source>
        <dbReference type="Google" id="ProtNLM"/>
    </source>
</evidence>
<dbReference type="RefSeq" id="WP_264711885.1">
    <property type="nucleotide sequence ID" value="NZ_JAPDNT010000001.1"/>
</dbReference>
<comment type="caution">
    <text evidence="2">The sequence shown here is derived from an EMBL/GenBank/DDBJ whole genome shotgun (WGS) entry which is preliminary data.</text>
</comment>
<dbReference type="InterPro" id="IPR053716">
    <property type="entry name" value="Flag_assembly_chemotaxis_eff"/>
</dbReference>
<organism evidence="2 3">
    <name type="scientific">Limobrevibacterium gyesilva</name>
    <dbReference type="NCBI Taxonomy" id="2991712"/>
    <lineage>
        <taxon>Bacteria</taxon>
        <taxon>Pseudomonadati</taxon>
        <taxon>Pseudomonadota</taxon>
        <taxon>Alphaproteobacteria</taxon>
        <taxon>Acetobacterales</taxon>
        <taxon>Acetobacteraceae</taxon>
        <taxon>Limobrevibacterium</taxon>
    </lineage>
</organism>
<dbReference type="EMBL" id="JAPDNT010000001">
    <property type="protein sequence ID" value="MCW3473310.1"/>
    <property type="molecule type" value="Genomic_DNA"/>
</dbReference>